<gene>
    <name evidence="1" type="ORF">CYMTET_30779</name>
</gene>
<dbReference type="EMBL" id="LGRX02017951">
    <property type="protein sequence ID" value="KAK3260251.1"/>
    <property type="molecule type" value="Genomic_DNA"/>
</dbReference>
<reference evidence="1 2" key="1">
    <citation type="journal article" date="2015" name="Genome Biol. Evol.">
        <title>Comparative Genomics of a Bacterivorous Green Alga Reveals Evolutionary Causalities and Consequences of Phago-Mixotrophic Mode of Nutrition.</title>
        <authorList>
            <person name="Burns J.A."/>
            <person name="Paasch A."/>
            <person name="Narechania A."/>
            <person name="Kim E."/>
        </authorList>
    </citation>
    <scope>NUCLEOTIDE SEQUENCE [LARGE SCALE GENOMIC DNA]</scope>
    <source>
        <strain evidence="1 2">PLY_AMNH</strain>
    </source>
</reference>
<dbReference type="PANTHER" id="PTHR40280:SF1">
    <property type="entry name" value="VOC DOMAIN-CONTAINING PROTEIN"/>
    <property type="match status" value="1"/>
</dbReference>
<dbReference type="PANTHER" id="PTHR40280">
    <property type="entry name" value="BLR6907 PROTEIN"/>
    <property type="match status" value="1"/>
</dbReference>
<dbReference type="AlphaFoldDB" id="A0AAE0KTK0"/>
<evidence type="ECO:0000313" key="2">
    <source>
        <dbReference type="Proteomes" id="UP001190700"/>
    </source>
</evidence>
<protein>
    <submittedName>
        <fullName evidence="1">Uncharacterized protein</fullName>
    </submittedName>
</protein>
<name>A0AAE0KTK0_9CHLO</name>
<organism evidence="1 2">
    <name type="scientific">Cymbomonas tetramitiformis</name>
    <dbReference type="NCBI Taxonomy" id="36881"/>
    <lineage>
        <taxon>Eukaryota</taxon>
        <taxon>Viridiplantae</taxon>
        <taxon>Chlorophyta</taxon>
        <taxon>Pyramimonadophyceae</taxon>
        <taxon>Pyramimonadales</taxon>
        <taxon>Pyramimonadaceae</taxon>
        <taxon>Cymbomonas</taxon>
    </lineage>
</organism>
<keyword evidence="2" id="KW-1185">Reference proteome</keyword>
<dbReference type="Proteomes" id="UP001190700">
    <property type="component" value="Unassembled WGS sequence"/>
</dbReference>
<comment type="caution">
    <text evidence="1">The sequence shown here is derived from an EMBL/GenBank/DDBJ whole genome shotgun (WGS) entry which is preliminary data.</text>
</comment>
<sequence>MMCANPIVLLEHLNINIPDKTQGKTFYLDALGCAEDPRAESIMKRTQDAGGTMLDMIWANQGLQQIHLPIGEPEDPIQIVRGVVGLSFPNLKALECRLSGVEKSLSGTEFDWNLERCGLTGENVLAITCPFGNRFNAHAASTSTLFGPLKDIEPGGAHGLPGERSLGLGIRYVQFSCPRGTAYLICAFYRKYFAARTEEASDEGSHRIGKVFIGYHQALLFRETDDPLPKYDGHHIALYISNFNDSYTRVQKDGLNWNNPRFPHLTYETLELAVKHCEFRVLSITHPEKPSEILFTLEHEIRQLAQLGCAIACTRGTGVQIACTACNQSNRGAMVGNRRQRQAIGLHQRAAGRATGRQLAAPVVAICAPEDLCNKVCNQRHRARSGSNRQRVEATGVQPAR</sequence>
<proteinExistence type="predicted"/>
<evidence type="ECO:0000313" key="1">
    <source>
        <dbReference type="EMBL" id="KAK3260251.1"/>
    </source>
</evidence>
<accession>A0AAE0KTK0</accession>